<keyword evidence="3" id="KW-1185">Reference proteome</keyword>
<proteinExistence type="predicted"/>
<accession>M4C2N5</accession>
<dbReference type="AlphaFoldDB" id="M4C2N5"/>
<dbReference type="EMBL" id="JH598133">
    <property type="status" value="NOT_ANNOTATED_CDS"/>
    <property type="molecule type" value="Genomic_DNA"/>
</dbReference>
<reference evidence="2" key="2">
    <citation type="submission" date="2015-06" db="UniProtKB">
        <authorList>
            <consortium name="EnsemblProtists"/>
        </authorList>
    </citation>
    <scope>IDENTIFICATION</scope>
    <source>
        <strain evidence="2">Emoy2</strain>
    </source>
</reference>
<reference evidence="3" key="1">
    <citation type="journal article" date="2010" name="Science">
        <title>Signatures of adaptation to obligate biotrophy in the Hyaloperonospora arabidopsidis genome.</title>
        <authorList>
            <person name="Baxter L."/>
            <person name="Tripathy S."/>
            <person name="Ishaque N."/>
            <person name="Boot N."/>
            <person name="Cabral A."/>
            <person name="Kemen E."/>
            <person name="Thines M."/>
            <person name="Ah-Fong A."/>
            <person name="Anderson R."/>
            <person name="Badejoko W."/>
            <person name="Bittner-Eddy P."/>
            <person name="Boore J.L."/>
            <person name="Chibucos M.C."/>
            <person name="Coates M."/>
            <person name="Dehal P."/>
            <person name="Delehaunty K."/>
            <person name="Dong S."/>
            <person name="Downton P."/>
            <person name="Dumas B."/>
            <person name="Fabro G."/>
            <person name="Fronick C."/>
            <person name="Fuerstenberg S.I."/>
            <person name="Fulton L."/>
            <person name="Gaulin E."/>
            <person name="Govers F."/>
            <person name="Hughes L."/>
            <person name="Humphray S."/>
            <person name="Jiang R.H."/>
            <person name="Judelson H."/>
            <person name="Kamoun S."/>
            <person name="Kyung K."/>
            <person name="Meijer H."/>
            <person name="Minx P."/>
            <person name="Morris P."/>
            <person name="Nelson J."/>
            <person name="Phuntumart V."/>
            <person name="Qutob D."/>
            <person name="Rehmany A."/>
            <person name="Rougon-Cardoso A."/>
            <person name="Ryden P."/>
            <person name="Torto-Alalibo T."/>
            <person name="Studholme D."/>
            <person name="Wang Y."/>
            <person name="Win J."/>
            <person name="Wood J."/>
            <person name="Clifton S.W."/>
            <person name="Rogers J."/>
            <person name="Van den Ackerveken G."/>
            <person name="Jones J.D."/>
            <person name="McDowell J.M."/>
            <person name="Beynon J."/>
            <person name="Tyler B.M."/>
        </authorList>
    </citation>
    <scope>NUCLEOTIDE SEQUENCE [LARGE SCALE GENOMIC DNA]</scope>
    <source>
        <strain evidence="3">Emoy2</strain>
    </source>
</reference>
<dbReference type="VEuPathDB" id="FungiDB:HpaG813351"/>
<dbReference type="Proteomes" id="UP000011713">
    <property type="component" value="Unassembled WGS sequence"/>
</dbReference>
<evidence type="ECO:0000313" key="2">
    <source>
        <dbReference type="EnsemblProtists" id="HpaP813351"/>
    </source>
</evidence>
<dbReference type="HOGENOM" id="CLU_616038_0_0_1"/>
<dbReference type="STRING" id="559515.M4C2N5"/>
<feature type="region of interest" description="Disordered" evidence="1">
    <location>
        <begin position="1"/>
        <end position="30"/>
    </location>
</feature>
<name>M4C2N5_HYAAE</name>
<sequence length="445" mass="49075">MNDHREHRRRFGARRHSSTASDDHSSGCQDLRYPQSLEFSTVASEHTIGRRCASSGAYTRCWDDQYSHHFDFSQDGHQRGTLYIQPKYHSNRPKASGRSISAPGSSIVTTPSSSVLGGVTDHNFIPPKTHSEFLTNLTKKNTMANRGPRSSSKLPAYPSLEAASAPILMRKDVSRVATGPGKWVTARAKALMMKPRVAKTSTEKKLKNGQDARNNLSPVISPYALRDRTKLSAFNCSPTSMLSASLSSQSLATLKKRKLNSEGSAAKPIALDSDTESETAVQLDYGSDSKETVDDVIDDGAKDGAVDDSAELVVDPENFVSHAVAQIINCDATIGLFQVTVDLFFQSDRMCMQNIRGKYDEWPFEHHYVLELKNLHDVRSHNGATETVATVQVEVDEADCRRHLLENASYIALRMPLLDQAASEGFYDPTGSGMRIPCSYTKGRR</sequence>
<organism evidence="2 3">
    <name type="scientific">Hyaloperonospora arabidopsidis (strain Emoy2)</name>
    <name type="common">Downy mildew agent</name>
    <name type="synonym">Peronospora arabidopsidis</name>
    <dbReference type="NCBI Taxonomy" id="559515"/>
    <lineage>
        <taxon>Eukaryota</taxon>
        <taxon>Sar</taxon>
        <taxon>Stramenopiles</taxon>
        <taxon>Oomycota</taxon>
        <taxon>Peronosporomycetes</taxon>
        <taxon>Peronosporales</taxon>
        <taxon>Peronosporaceae</taxon>
        <taxon>Hyaloperonospora</taxon>
    </lineage>
</organism>
<feature type="compositionally biased region" description="Basic residues" evidence="1">
    <location>
        <begin position="1"/>
        <end position="17"/>
    </location>
</feature>
<feature type="region of interest" description="Disordered" evidence="1">
    <location>
        <begin position="195"/>
        <end position="214"/>
    </location>
</feature>
<evidence type="ECO:0000256" key="1">
    <source>
        <dbReference type="SAM" id="MobiDB-lite"/>
    </source>
</evidence>
<dbReference type="EnsemblProtists" id="HpaT813351">
    <property type="protein sequence ID" value="HpaP813351"/>
    <property type="gene ID" value="HpaG813351"/>
</dbReference>
<protein>
    <submittedName>
        <fullName evidence="2">Uncharacterized protein</fullName>
    </submittedName>
</protein>
<feature type="compositionally biased region" description="Basic and acidic residues" evidence="1">
    <location>
        <begin position="201"/>
        <end position="210"/>
    </location>
</feature>
<dbReference type="InParanoid" id="M4C2N5"/>
<evidence type="ECO:0000313" key="3">
    <source>
        <dbReference type="Proteomes" id="UP000011713"/>
    </source>
</evidence>
<dbReference type="eggNOG" id="ENOG502SVI5">
    <property type="taxonomic scope" value="Eukaryota"/>
</dbReference>